<proteinExistence type="predicted"/>
<comment type="caution">
    <text evidence="8">The sequence shown here is derived from an EMBL/GenBank/DDBJ whole genome shotgun (WGS) entry which is preliminary data.</text>
</comment>
<evidence type="ECO:0000256" key="2">
    <source>
        <dbReference type="ARBA" id="ARBA00022448"/>
    </source>
</evidence>
<name>A0ABR3GE20_9PEZI</name>
<dbReference type="SUPFAM" id="SSF103473">
    <property type="entry name" value="MFS general substrate transporter"/>
    <property type="match status" value="1"/>
</dbReference>
<evidence type="ECO:0000256" key="5">
    <source>
        <dbReference type="ARBA" id="ARBA00023136"/>
    </source>
</evidence>
<feature type="transmembrane region" description="Helical" evidence="6">
    <location>
        <begin position="385"/>
        <end position="406"/>
    </location>
</feature>
<feature type="transmembrane region" description="Helical" evidence="6">
    <location>
        <begin position="157"/>
        <end position="177"/>
    </location>
</feature>
<feature type="transmembrane region" description="Helical" evidence="6">
    <location>
        <begin position="127"/>
        <end position="145"/>
    </location>
</feature>
<evidence type="ECO:0000313" key="9">
    <source>
        <dbReference type="Proteomes" id="UP001447188"/>
    </source>
</evidence>
<evidence type="ECO:0000256" key="4">
    <source>
        <dbReference type="ARBA" id="ARBA00022989"/>
    </source>
</evidence>
<dbReference type="PANTHER" id="PTHR43791:SF63">
    <property type="entry name" value="HIGH AFFINITY CYSTEINE TRANSPORTER"/>
    <property type="match status" value="1"/>
</dbReference>
<dbReference type="EMBL" id="JBBBZM010000105">
    <property type="protein sequence ID" value="KAL0634058.1"/>
    <property type="molecule type" value="Genomic_DNA"/>
</dbReference>
<dbReference type="InterPro" id="IPR020846">
    <property type="entry name" value="MFS_dom"/>
</dbReference>
<dbReference type="PANTHER" id="PTHR43791">
    <property type="entry name" value="PERMEASE-RELATED"/>
    <property type="match status" value="1"/>
</dbReference>
<keyword evidence="9" id="KW-1185">Reference proteome</keyword>
<keyword evidence="2" id="KW-0813">Transport</keyword>
<evidence type="ECO:0000256" key="1">
    <source>
        <dbReference type="ARBA" id="ARBA00004141"/>
    </source>
</evidence>
<feature type="domain" description="Major facilitator superfamily (MFS) profile" evidence="7">
    <location>
        <begin position="60"/>
        <end position="471"/>
    </location>
</feature>
<feature type="transmembrane region" description="Helical" evidence="6">
    <location>
        <begin position="290"/>
        <end position="314"/>
    </location>
</feature>
<gene>
    <name evidence="8" type="ORF">Q9L58_007006</name>
</gene>
<dbReference type="PROSITE" id="PS50850">
    <property type="entry name" value="MFS"/>
    <property type="match status" value="1"/>
</dbReference>
<comment type="subcellular location">
    <subcellularLocation>
        <location evidence="1">Membrane</location>
        <topology evidence="1">Multi-pass membrane protein</topology>
    </subcellularLocation>
</comment>
<reference evidence="8 9" key="1">
    <citation type="submission" date="2024-02" db="EMBL/GenBank/DDBJ databases">
        <title>Discinaceae phylogenomics.</title>
        <authorList>
            <person name="Dirks A.C."/>
            <person name="James T.Y."/>
        </authorList>
    </citation>
    <scope>NUCLEOTIDE SEQUENCE [LARGE SCALE GENOMIC DNA]</scope>
    <source>
        <strain evidence="8 9">ACD0624</strain>
    </source>
</reference>
<sequence length="512" mass="58019">MTMTQGTEGIHSVMSDQKMGVEKIDRSRIDDEVAKYASDKAIHIDEKTEKRLKRLIDRRVLTIMIFTYFLQALDKGTMSFASIMGIREDTGLKGQQYSWLTTCIYLAVLTVEYPTNWVIQRVPIAKYLGINIILWGSILACHAAAKNFQGLVALRTLLGAFEACCQPIFIMLSSMWYRREEQAATVAYWYMMNGGQQIVGGLLAYAFTHIPETAAIHSWQALFIAYGCGSVLWGIFVLCYMPDSPMRAKCFSEEDKKLMVERVRQNQTGLQNKVFRKEQVYEAFQDPQTWCFALIQLFTTLPTSGLGAFANIIIVSFNFSKLETQLLAMVLGFFIIFTLLTSTWLAKKTNQNIYVMIGFVIPSIIGTIVLLIVQNDGKLVTRVGLLISYYICLSFWACATLGLSLVSRNVAGQTKKSVVIATNFVAWAVGNSIGPQVFLAWDAPRYRIAFTTHMCCYIALILNLVFLRWHYTRQNRLKAEKLAAGLAVKDEKLTHSFDDLTDRENVNFTYCY</sequence>
<evidence type="ECO:0000256" key="3">
    <source>
        <dbReference type="ARBA" id="ARBA00022692"/>
    </source>
</evidence>
<feature type="transmembrane region" description="Helical" evidence="6">
    <location>
        <begin position="60"/>
        <end position="85"/>
    </location>
</feature>
<dbReference type="InterPro" id="IPR011701">
    <property type="entry name" value="MFS"/>
</dbReference>
<keyword evidence="4 6" id="KW-1133">Transmembrane helix</keyword>
<feature type="transmembrane region" description="Helical" evidence="6">
    <location>
        <begin position="418"/>
        <end position="441"/>
    </location>
</feature>
<evidence type="ECO:0000256" key="6">
    <source>
        <dbReference type="SAM" id="Phobius"/>
    </source>
</evidence>
<evidence type="ECO:0000259" key="7">
    <source>
        <dbReference type="PROSITE" id="PS50850"/>
    </source>
</evidence>
<dbReference type="Proteomes" id="UP001447188">
    <property type="component" value="Unassembled WGS sequence"/>
</dbReference>
<protein>
    <recommendedName>
        <fullName evidence="7">Major facilitator superfamily (MFS) profile domain-containing protein</fullName>
    </recommendedName>
</protein>
<accession>A0ABR3GE20</accession>
<evidence type="ECO:0000313" key="8">
    <source>
        <dbReference type="EMBL" id="KAL0634058.1"/>
    </source>
</evidence>
<dbReference type="Pfam" id="PF07690">
    <property type="entry name" value="MFS_1"/>
    <property type="match status" value="1"/>
</dbReference>
<feature type="transmembrane region" description="Helical" evidence="6">
    <location>
        <begin position="219"/>
        <end position="241"/>
    </location>
</feature>
<keyword evidence="3 6" id="KW-0812">Transmembrane</keyword>
<dbReference type="InterPro" id="IPR036259">
    <property type="entry name" value="MFS_trans_sf"/>
</dbReference>
<feature type="transmembrane region" description="Helical" evidence="6">
    <location>
        <begin position="353"/>
        <end position="373"/>
    </location>
</feature>
<feature type="transmembrane region" description="Helical" evidence="6">
    <location>
        <begin position="97"/>
        <end position="115"/>
    </location>
</feature>
<feature type="transmembrane region" description="Helical" evidence="6">
    <location>
        <begin position="189"/>
        <end position="207"/>
    </location>
</feature>
<keyword evidence="5 6" id="KW-0472">Membrane</keyword>
<feature type="transmembrane region" description="Helical" evidence="6">
    <location>
        <begin position="326"/>
        <end position="346"/>
    </location>
</feature>
<organism evidence="8 9">
    <name type="scientific">Discina gigas</name>
    <dbReference type="NCBI Taxonomy" id="1032678"/>
    <lineage>
        <taxon>Eukaryota</taxon>
        <taxon>Fungi</taxon>
        <taxon>Dikarya</taxon>
        <taxon>Ascomycota</taxon>
        <taxon>Pezizomycotina</taxon>
        <taxon>Pezizomycetes</taxon>
        <taxon>Pezizales</taxon>
        <taxon>Discinaceae</taxon>
        <taxon>Discina</taxon>
    </lineage>
</organism>
<feature type="transmembrane region" description="Helical" evidence="6">
    <location>
        <begin position="447"/>
        <end position="467"/>
    </location>
</feature>
<dbReference type="Gene3D" id="1.20.1250.20">
    <property type="entry name" value="MFS general substrate transporter like domains"/>
    <property type="match status" value="2"/>
</dbReference>